<sequence length="700" mass="78161">MAADQSEDAKWKEAAKCEQFQNAENFNNMDICSLEILKTRLAICLFGLPENLDKYSDSDNLSYKLYSKKQQNVVEKLSESILQHQKSSKKDKIYLSFVVVLGRKKKGTEKNFMDWVFKVPGKDGTNKIFIDRNGRVYQNWKDYLTNNTLPKATICFPVDGKYPEKGAPHVDYADTPSCSVAKDVLFGFDVATSVTTLVGCGIGTAALFVPMAAPVVWATLAVTAASGAYGAGRSIETLVDRGKHEETLSPLNSYARSAWLGATVPFFGIAAGTATAIAATARFANLGVQISQAGRVAINVTNGVNCVVHGICFTNDVYNIIETSINGDQVSLIQIFQCVASLLLFTNAVVSTYQARLILQSLSSKETAGGIENLYAKISQSKMTENGILVRPTNFLTPGTVSGFISIAIPWGGMMLKIPSDMCKSIEKIFQFLLANRNAEFTIIVSGLLPLLKALWEKLQHQSQKHAYEREWLSDLSGLCNTSKTASKRTETVKEETAKITIVNMNFSGEREQFQEIIQEMLEKEDISELEVLQYSQLLFQRLQEEVEEKEKEFQTMCKKNKMDEKELENILGITGERAQHFANVIMKSYRDFKIMALKQDCRRLIEKKGIQIPLYSSCGSSVSILYFHSIQKHGSIEEKYLKILEKAGIKTTSKIQFPSENSYFIELKDPKSEYKMAGVVNFEKSDFDMMGIIILVKKS</sequence>
<dbReference type="InterPro" id="IPR031962">
    <property type="entry name" value="DUF4781"/>
</dbReference>
<accession>A0AAN9V4F2</accession>
<dbReference type="Proteomes" id="UP001378592">
    <property type="component" value="Unassembled WGS sequence"/>
</dbReference>
<evidence type="ECO:0000256" key="1">
    <source>
        <dbReference type="SAM" id="Coils"/>
    </source>
</evidence>
<dbReference type="Pfam" id="PF16013">
    <property type="entry name" value="DUF4781"/>
    <property type="match status" value="1"/>
</dbReference>
<reference evidence="3 4" key="1">
    <citation type="submission" date="2024-03" db="EMBL/GenBank/DDBJ databases">
        <title>The genome assembly and annotation of the cricket Gryllus longicercus Weissman &amp; Gray.</title>
        <authorList>
            <person name="Szrajer S."/>
            <person name="Gray D."/>
            <person name="Ylla G."/>
        </authorList>
    </citation>
    <scope>NUCLEOTIDE SEQUENCE [LARGE SCALE GENOMIC DNA]</scope>
    <source>
        <strain evidence="3">DAG 2021-001</strain>
        <tissue evidence="3">Whole body minus gut</tissue>
    </source>
</reference>
<evidence type="ECO:0000313" key="4">
    <source>
        <dbReference type="Proteomes" id="UP001378592"/>
    </source>
</evidence>
<organism evidence="3 4">
    <name type="scientific">Gryllus longicercus</name>
    <dbReference type="NCBI Taxonomy" id="2509291"/>
    <lineage>
        <taxon>Eukaryota</taxon>
        <taxon>Metazoa</taxon>
        <taxon>Ecdysozoa</taxon>
        <taxon>Arthropoda</taxon>
        <taxon>Hexapoda</taxon>
        <taxon>Insecta</taxon>
        <taxon>Pterygota</taxon>
        <taxon>Neoptera</taxon>
        <taxon>Polyneoptera</taxon>
        <taxon>Orthoptera</taxon>
        <taxon>Ensifera</taxon>
        <taxon>Gryllidea</taxon>
        <taxon>Grylloidea</taxon>
        <taxon>Gryllidae</taxon>
        <taxon>Gryllinae</taxon>
        <taxon>Gryllus</taxon>
    </lineage>
</organism>
<protein>
    <recommendedName>
        <fullName evidence="2">DUF4781 domain-containing protein</fullName>
    </recommendedName>
</protein>
<evidence type="ECO:0000313" key="3">
    <source>
        <dbReference type="EMBL" id="KAK7789104.1"/>
    </source>
</evidence>
<proteinExistence type="predicted"/>
<dbReference type="EMBL" id="JAZDUA010000839">
    <property type="protein sequence ID" value="KAK7789103.1"/>
    <property type="molecule type" value="Genomic_DNA"/>
</dbReference>
<dbReference type="AlphaFoldDB" id="A0AAN9V4F2"/>
<feature type="coiled-coil region" evidence="1">
    <location>
        <begin position="533"/>
        <end position="560"/>
    </location>
</feature>
<dbReference type="EMBL" id="JAZDUA010000839">
    <property type="protein sequence ID" value="KAK7789104.1"/>
    <property type="molecule type" value="Genomic_DNA"/>
</dbReference>
<gene>
    <name evidence="3" type="ORF">R5R35_003135</name>
</gene>
<evidence type="ECO:0000259" key="2">
    <source>
        <dbReference type="Pfam" id="PF16013"/>
    </source>
</evidence>
<name>A0AAN9V4F2_9ORTH</name>
<feature type="domain" description="DUF4781" evidence="2">
    <location>
        <begin position="122"/>
        <end position="365"/>
    </location>
</feature>
<keyword evidence="4" id="KW-1185">Reference proteome</keyword>
<keyword evidence="1" id="KW-0175">Coiled coil</keyword>
<dbReference type="PANTHER" id="PTHR21115:SF0">
    <property type="entry name" value="GH06117P-RELATED"/>
    <property type="match status" value="1"/>
</dbReference>
<comment type="caution">
    <text evidence="3">The sequence shown here is derived from an EMBL/GenBank/DDBJ whole genome shotgun (WGS) entry which is preliminary data.</text>
</comment>
<dbReference type="PANTHER" id="PTHR21115">
    <property type="entry name" value="GH06117P-RELATED"/>
    <property type="match status" value="1"/>
</dbReference>